<feature type="region of interest" description="Disordered" evidence="1">
    <location>
        <begin position="368"/>
        <end position="399"/>
    </location>
</feature>
<feature type="compositionally biased region" description="Polar residues" evidence="1">
    <location>
        <begin position="140"/>
        <end position="170"/>
    </location>
</feature>
<name>A0A8H7UML0_9FUNG</name>
<feature type="region of interest" description="Disordered" evidence="1">
    <location>
        <begin position="289"/>
        <end position="322"/>
    </location>
</feature>
<feature type="region of interest" description="Disordered" evidence="1">
    <location>
        <begin position="219"/>
        <end position="274"/>
    </location>
</feature>
<evidence type="ECO:0000313" key="2">
    <source>
        <dbReference type="EMBL" id="KAG2184344.1"/>
    </source>
</evidence>
<protein>
    <submittedName>
        <fullName evidence="2">Uncharacterized protein</fullName>
    </submittedName>
</protein>
<feature type="compositionally biased region" description="Polar residues" evidence="1">
    <location>
        <begin position="219"/>
        <end position="228"/>
    </location>
</feature>
<dbReference type="AlphaFoldDB" id="A0A8H7UML0"/>
<feature type="region of interest" description="Disordered" evidence="1">
    <location>
        <begin position="87"/>
        <end position="113"/>
    </location>
</feature>
<dbReference type="EMBL" id="JAEPRA010000006">
    <property type="protein sequence ID" value="KAG2184344.1"/>
    <property type="molecule type" value="Genomic_DNA"/>
</dbReference>
<evidence type="ECO:0000313" key="3">
    <source>
        <dbReference type="Proteomes" id="UP000612746"/>
    </source>
</evidence>
<feature type="compositionally biased region" description="Acidic residues" evidence="1">
    <location>
        <begin position="232"/>
        <end position="243"/>
    </location>
</feature>
<organism evidence="2 3">
    <name type="scientific">Umbelopsis vinacea</name>
    <dbReference type="NCBI Taxonomy" id="44442"/>
    <lineage>
        <taxon>Eukaryota</taxon>
        <taxon>Fungi</taxon>
        <taxon>Fungi incertae sedis</taxon>
        <taxon>Mucoromycota</taxon>
        <taxon>Mucoromycotina</taxon>
        <taxon>Umbelopsidomycetes</taxon>
        <taxon>Umbelopsidales</taxon>
        <taxon>Umbelopsidaceae</taxon>
        <taxon>Umbelopsis</taxon>
    </lineage>
</organism>
<feature type="region of interest" description="Disordered" evidence="1">
    <location>
        <begin position="434"/>
        <end position="460"/>
    </location>
</feature>
<sequence>MFSQGDEGTVEAFKVYKDPIISGADVHIDMTTITKSDAAPLADASNILKPTRLIDHKSDPLKKEKVNQDKLFDVAVTTTRHSTLLINEDTIPKSSTTETSLSENADDTNPPPFTDNVKVLNNNQKEAEFLIAENTIVTSPSLSHSDTNDASQNHKQTDTTSEPSNELSLNDNDDVPAAPSSLSQDSQEFGDDIEFDSQTLERIQEIEFTNYSKTTFTNISPSKVTSIGHQEETEEDFGPDFDADALASIETKASGDDKNSKPVSDNPAGESYEEITSWLEEFDDMDDMFDVDIDAQLPDNPPAIKPQLDSTTESSLESLLQSSELDTQKILAEVNNITSKYGGFLTGSKKPLATALSSDAVTNLFEKKTSSKKSTVNKKGPIRSFKRPTTPKARSQFGGFVNARTNSALHASESAKRKAAKAFGEDGLLVYQINDTDVPTSTEDNSHHNGKSQKLSDAST</sequence>
<feature type="compositionally biased region" description="Polar residues" evidence="1">
    <location>
        <begin position="92"/>
        <end position="103"/>
    </location>
</feature>
<proteinExistence type="predicted"/>
<feature type="compositionally biased region" description="Low complexity" evidence="1">
    <location>
        <begin position="307"/>
        <end position="322"/>
    </location>
</feature>
<accession>A0A8H7UML0</accession>
<feature type="region of interest" description="Disordered" evidence="1">
    <location>
        <begin position="140"/>
        <end position="189"/>
    </location>
</feature>
<reference evidence="2" key="1">
    <citation type="submission" date="2020-12" db="EMBL/GenBank/DDBJ databases">
        <title>Metabolic potential, ecology and presence of endohyphal bacteria is reflected in genomic diversity of Mucoromycotina.</title>
        <authorList>
            <person name="Muszewska A."/>
            <person name="Okrasinska A."/>
            <person name="Steczkiewicz K."/>
            <person name="Drgas O."/>
            <person name="Orlowska M."/>
            <person name="Perlinska-Lenart U."/>
            <person name="Aleksandrzak-Piekarczyk T."/>
            <person name="Szatraj K."/>
            <person name="Zielenkiewicz U."/>
            <person name="Pilsyk S."/>
            <person name="Malc E."/>
            <person name="Mieczkowski P."/>
            <person name="Kruszewska J.S."/>
            <person name="Biernat P."/>
            <person name="Pawlowska J."/>
        </authorList>
    </citation>
    <scope>NUCLEOTIDE SEQUENCE</scope>
    <source>
        <strain evidence="2">WA0000051536</strain>
    </source>
</reference>
<feature type="compositionally biased region" description="Polar residues" evidence="1">
    <location>
        <begin position="434"/>
        <end position="443"/>
    </location>
</feature>
<evidence type="ECO:0000256" key="1">
    <source>
        <dbReference type="SAM" id="MobiDB-lite"/>
    </source>
</evidence>
<gene>
    <name evidence="2" type="ORF">INT44_009359</name>
</gene>
<dbReference type="OrthoDB" id="2417202at2759"/>
<dbReference type="Proteomes" id="UP000612746">
    <property type="component" value="Unassembled WGS sequence"/>
</dbReference>
<keyword evidence="3" id="KW-1185">Reference proteome</keyword>
<comment type="caution">
    <text evidence="2">The sequence shown here is derived from an EMBL/GenBank/DDBJ whole genome shotgun (WGS) entry which is preliminary data.</text>
</comment>